<feature type="binding site" evidence="1">
    <location>
        <position position="64"/>
    </location>
    <ligand>
        <name>Mg(2+)</name>
        <dbReference type="ChEBI" id="CHEBI:18420"/>
        <label>1</label>
    </ligand>
</feature>
<organism evidence="2 3">
    <name type="scientific">Roseibium album</name>
    <dbReference type="NCBI Taxonomy" id="311410"/>
    <lineage>
        <taxon>Bacteria</taxon>
        <taxon>Pseudomonadati</taxon>
        <taxon>Pseudomonadota</taxon>
        <taxon>Alphaproteobacteria</taxon>
        <taxon>Hyphomicrobiales</taxon>
        <taxon>Stappiaceae</taxon>
        <taxon>Roseibium</taxon>
    </lineage>
</organism>
<feature type="binding site" evidence="1">
    <location>
        <position position="258"/>
    </location>
    <ligand>
        <name>Mg(2+)</name>
        <dbReference type="ChEBI" id="CHEBI:18420"/>
        <label>1</label>
    </ligand>
</feature>
<dbReference type="GO" id="GO:0046872">
    <property type="term" value="F:metal ion binding"/>
    <property type="evidence" value="ECO:0007669"/>
    <property type="project" value="UniProtKB-KW"/>
</dbReference>
<dbReference type="PANTHER" id="PTHR16222">
    <property type="entry name" value="ADP-RIBOSYLGLYCOHYDROLASE"/>
    <property type="match status" value="1"/>
</dbReference>
<dbReference type="AlphaFoldDB" id="A0A0M6ZYS2"/>
<evidence type="ECO:0000313" key="2">
    <source>
        <dbReference type="EMBL" id="CTQ67322.1"/>
    </source>
</evidence>
<feature type="binding site" evidence="1">
    <location>
        <position position="261"/>
    </location>
    <ligand>
        <name>Mg(2+)</name>
        <dbReference type="ChEBI" id="CHEBI:18420"/>
        <label>1</label>
    </ligand>
</feature>
<dbReference type="InterPro" id="IPR050792">
    <property type="entry name" value="ADP-ribosylglycohydrolase"/>
</dbReference>
<feature type="binding site" evidence="1">
    <location>
        <position position="63"/>
    </location>
    <ligand>
        <name>Mg(2+)</name>
        <dbReference type="ChEBI" id="CHEBI:18420"/>
        <label>1</label>
    </ligand>
</feature>
<dbReference type="Pfam" id="PF03747">
    <property type="entry name" value="ADP_ribosyl_GH"/>
    <property type="match status" value="1"/>
</dbReference>
<evidence type="ECO:0000256" key="1">
    <source>
        <dbReference type="PIRSR" id="PIRSR605502-1"/>
    </source>
</evidence>
<comment type="cofactor">
    <cofactor evidence="1">
        <name>Mg(2+)</name>
        <dbReference type="ChEBI" id="CHEBI:18420"/>
    </cofactor>
    <text evidence="1">Binds 2 magnesium ions per subunit.</text>
</comment>
<dbReference type="InterPro" id="IPR036705">
    <property type="entry name" value="Ribosyl_crysJ1_sf"/>
</dbReference>
<dbReference type="GO" id="GO:0047407">
    <property type="term" value="F:ADP-ribosyl-[dinitrogen reductase] hydrolase activity"/>
    <property type="evidence" value="ECO:0007669"/>
    <property type="project" value="UniProtKB-EC"/>
</dbReference>
<name>A0A0M6ZYS2_9HYPH</name>
<accession>A0A0M6ZYS2</accession>
<proteinExistence type="predicted"/>
<evidence type="ECO:0000313" key="3">
    <source>
        <dbReference type="Proteomes" id="UP000049983"/>
    </source>
</evidence>
<keyword evidence="2" id="KW-0378">Hydrolase</keyword>
<dbReference type="STRING" id="311410.LA5095_02570"/>
<protein>
    <submittedName>
        <fullName evidence="2">ADP-ribosyl-[dinitrogen reductase] glycohydrolase</fullName>
        <ecNumber evidence="2">3.2.2.24</ecNumber>
    </submittedName>
</protein>
<dbReference type="EMBL" id="CXWC01000002">
    <property type="protein sequence ID" value="CTQ67322.1"/>
    <property type="molecule type" value="Genomic_DNA"/>
</dbReference>
<reference evidence="3" key="1">
    <citation type="submission" date="2015-07" db="EMBL/GenBank/DDBJ databases">
        <authorList>
            <person name="Rodrigo-Torres Lidia"/>
            <person name="Arahal R.David."/>
        </authorList>
    </citation>
    <scope>NUCLEOTIDE SEQUENCE [LARGE SCALE GENOMIC DNA]</scope>
    <source>
        <strain evidence="3">CECT 5096</strain>
    </source>
</reference>
<dbReference type="Gene3D" id="1.10.4080.10">
    <property type="entry name" value="ADP-ribosylation/Crystallin J1"/>
    <property type="match status" value="1"/>
</dbReference>
<dbReference type="EC" id="3.2.2.24" evidence="2"/>
<dbReference type="SUPFAM" id="SSF101478">
    <property type="entry name" value="ADP-ribosylglycohydrolase"/>
    <property type="match status" value="1"/>
</dbReference>
<dbReference type="Proteomes" id="UP000049983">
    <property type="component" value="Unassembled WGS sequence"/>
</dbReference>
<keyword evidence="2" id="KW-0326">Glycosidase</keyword>
<feature type="binding site" evidence="1">
    <location>
        <position position="260"/>
    </location>
    <ligand>
        <name>Mg(2+)</name>
        <dbReference type="ChEBI" id="CHEBI:18420"/>
        <label>1</label>
    </ligand>
</feature>
<keyword evidence="1" id="KW-0460">Magnesium</keyword>
<sequence>MLIISNEMMDRAYGCLFGQLAGDSLGSLVEFKDALEIADLYPCGVRDLKDGGTWNLLAGQPTDDSEMALALARAIAARQGFEESSVAEAYIRWWKSEPFDIGITTSSGLSALSIGQSAKSDSQSNGALMRVSPVGIYAAGNPALAAKVAARDAALTHPHPICQSASSAYAAAIASGIGGDDPATMWQTAWDYAHHSPETAQGSKAVRERLILAKSEPPYEFYDQMGWVLTALQNAFFHLLSNKSLEEAVIWTVGSGGDTDTNAAVCGALLGAAQGGSAVPDRWCDTIAACRPTIESGAAHPRPPEYWPTDAGKLTEALLLVSLQTSS</sequence>
<keyword evidence="1" id="KW-0479">Metal-binding</keyword>
<gene>
    <name evidence="2" type="primary">draG</name>
    <name evidence="2" type="ORF">LA5096_01426</name>
</gene>
<dbReference type="RefSeq" id="WP_055115392.1">
    <property type="nucleotide sequence ID" value="NZ_CXWA01000002.1"/>
</dbReference>
<dbReference type="InterPro" id="IPR005502">
    <property type="entry name" value="Ribosyl_crysJ1"/>
</dbReference>
<dbReference type="PANTHER" id="PTHR16222:SF35">
    <property type="entry name" value="ADP-RIBOSYLGLYCOHYDROLASE"/>
    <property type="match status" value="1"/>
</dbReference>
<feature type="binding site" evidence="1">
    <location>
        <position position="62"/>
    </location>
    <ligand>
        <name>Mg(2+)</name>
        <dbReference type="ChEBI" id="CHEBI:18420"/>
        <label>1</label>
    </ligand>
</feature>
<keyword evidence="3" id="KW-1185">Reference proteome</keyword>
<dbReference type="GeneID" id="97668846"/>